<evidence type="ECO:0000313" key="1">
    <source>
        <dbReference type="EMBL" id="CAB1433069.1"/>
    </source>
</evidence>
<accession>A0A9N7YQM5</accession>
<comment type="caution">
    <text evidence="1">The sequence shown here is derived from an EMBL/GenBank/DDBJ whole genome shotgun (WGS) entry which is preliminary data.</text>
</comment>
<keyword evidence="2" id="KW-1185">Reference proteome</keyword>
<gene>
    <name evidence="1" type="ORF">PLEPLA_LOCUS21157</name>
</gene>
<protein>
    <submittedName>
        <fullName evidence="1">Uncharacterized protein</fullName>
    </submittedName>
</protein>
<organism evidence="1 2">
    <name type="scientific">Pleuronectes platessa</name>
    <name type="common">European plaice</name>
    <dbReference type="NCBI Taxonomy" id="8262"/>
    <lineage>
        <taxon>Eukaryota</taxon>
        <taxon>Metazoa</taxon>
        <taxon>Chordata</taxon>
        <taxon>Craniata</taxon>
        <taxon>Vertebrata</taxon>
        <taxon>Euteleostomi</taxon>
        <taxon>Actinopterygii</taxon>
        <taxon>Neopterygii</taxon>
        <taxon>Teleostei</taxon>
        <taxon>Neoteleostei</taxon>
        <taxon>Acanthomorphata</taxon>
        <taxon>Carangaria</taxon>
        <taxon>Pleuronectiformes</taxon>
        <taxon>Pleuronectoidei</taxon>
        <taxon>Pleuronectidae</taxon>
        <taxon>Pleuronectes</taxon>
    </lineage>
</organism>
<dbReference type="EMBL" id="CADEAL010001514">
    <property type="protein sequence ID" value="CAB1433069.1"/>
    <property type="molecule type" value="Genomic_DNA"/>
</dbReference>
<dbReference type="Proteomes" id="UP001153269">
    <property type="component" value="Unassembled WGS sequence"/>
</dbReference>
<proteinExistence type="predicted"/>
<sequence length="84" mass="9254">MQYGSGKMLVRMQIVVSIHLVNLGGSGSSISGDLLQGTNSSPSGLWKPDLPLVEKCMRNPARLQRTGLVIRVLCHIQQNVWLLR</sequence>
<name>A0A9N7YQM5_PLEPL</name>
<evidence type="ECO:0000313" key="2">
    <source>
        <dbReference type="Proteomes" id="UP001153269"/>
    </source>
</evidence>
<reference evidence="1" key="1">
    <citation type="submission" date="2020-03" db="EMBL/GenBank/DDBJ databases">
        <authorList>
            <person name="Weist P."/>
        </authorList>
    </citation>
    <scope>NUCLEOTIDE SEQUENCE</scope>
</reference>
<dbReference type="AlphaFoldDB" id="A0A9N7YQM5"/>